<comment type="caution">
    <text evidence="6">The sequence shown here is derived from an EMBL/GenBank/DDBJ whole genome shotgun (WGS) entry which is preliminary data.</text>
</comment>
<dbReference type="PANTHER" id="PTHR42847">
    <property type="entry name" value="ALKANESULFONATE MONOOXYGENASE"/>
    <property type="match status" value="1"/>
</dbReference>
<dbReference type="PANTHER" id="PTHR42847:SF4">
    <property type="entry name" value="ALKANESULFONATE MONOOXYGENASE-RELATED"/>
    <property type="match status" value="1"/>
</dbReference>
<dbReference type="Pfam" id="PF00296">
    <property type="entry name" value="Bac_luciferase"/>
    <property type="match status" value="1"/>
</dbReference>
<dbReference type="Gene3D" id="3.20.20.30">
    <property type="entry name" value="Luciferase-like domain"/>
    <property type="match status" value="1"/>
</dbReference>
<evidence type="ECO:0000259" key="5">
    <source>
        <dbReference type="Pfam" id="PF00296"/>
    </source>
</evidence>
<keyword evidence="3 6" id="KW-0560">Oxidoreductase</keyword>
<keyword evidence="1" id="KW-0285">Flavoprotein</keyword>
<evidence type="ECO:0000313" key="6">
    <source>
        <dbReference type="EMBL" id="MBB5068691.1"/>
    </source>
</evidence>
<organism evidence="6 7">
    <name type="scientific">Saccharopolyspora gloriosae</name>
    <dbReference type="NCBI Taxonomy" id="455344"/>
    <lineage>
        <taxon>Bacteria</taxon>
        <taxon>Bacillati</taxon>
        <taxon>Actinomycetota</taxon>
        <taxon>Actinomycetes</taxon>
        <taxon>Pseudonocardiales</taxon>
        <taxon>Pseudonocardiaceae</taxon>
        <taxon>Saccharopolyspora</taxon>
    </lineage>
</organism>
<dbReference type="GO" id="GO:0046306">
    <property type="term" value="P:alkanesulfonate catabolic process"/>
    <property type="evidence" value="ECO:0007669"/>
    <property type="project" value="TreeGrafter"/>
</dbReference>
<keyword evidence="4 6" id="KW-0503">Monooxygenase</keyword>
<dbReference type="SUPFAM" id="SSF51679">
    <property type="entry name" value="Bacterial luciferase-like"/>
    <property type="match status" value="1"/>
</dbReference>
<proteinExistence type="predicted"/>
<evidence type="ECO:0000256" key="1">
    <source>
        <dbReference type="ARBA" id="ARBA00022630"/>
    </source>
</evidence>
<dbReference type="EMBL" id="JACHIV010000001">
    <property type="protein sequence ID" value="MBB5068691.1"/>
    <property type="molecule type" value="Genomic_DNA"/>
</dbReference>
<dbReference type="EC" id="1.14.14.5" evidence="6"/>
<dbReference type="AlphaFoldDB" id="A0A840NCP1"/>
<keyword evidence="2" id="KW-0288">FMN</keyword>
<evidence type="ECO:0000313" key="7">
    <source>
        <dbReference type="Proteomes" id="UP000580474"/>
    </source>
</evidence>
<dbReference type="RefSeq" id="WP_184478344.1">
    <property type="nucleotide sequence ID" value="NZ_JACHIV010000001.1"/>
</dbReference>
<dbReference type="InterPro" id="IPR036661">
    <property type="entry name" value="Luciferase-like_sf"/>
</dbReference>
<dbReference type="GO" id="GO:0008726">
    <property type="term" value="F:alkanesulfonate monooxygenase activity"/>
    <property type="evidence" value="ECO:0007669"/>
    <property type="project" value="UniProtKB-EC"/>
</dbReference>
<evidence type="ECO:0000256" key="2">
    <source>
        <dbReference type="ARBA" id="ARBA00022643"/>
    </source>
</evidence>
<keyword evidence="7" id="KW-1185">Reference proteome</keyword>
<dbReference type="InterPro" id="IPR050172">
    <property type="entry name" value="SsuD_RutA_monooxygenase"/>
</dbReference>
<sequence>MSAQLRFGVWALVYGNWASFHHPEDPVDASWERNKRQILEAEQLGYDTTLIAQHVVNPFGEEHDQLDAWTAAAGLAALTERIEIIAAIKPYLYHPVVLAKQALQIEEISGGRFGINLVNAWFKPELERAGIGFAEHDARYAYGTEWLTVVRGLLSGERTTFHGEHFHVDDYLLKPASRTRERPAVYLGGESDPARALAAEQADTWFINGQPQQDVHALIKDVAGRPRTGDPLRYALSAFVIARETEAEAREVLAYQWELAEKGQATWDGLVAKADPKAVMFQTFAKHPHIGTNGGTAAGLVGSYDQVAQRILEFHELGISTLMLQFQPFESEQRRFAHEVIPRFRALSP</sequence>
<evidence type="ECO:0000256" key="4">
    <source>
        <dbReference type="ARBA" id="ARBA00023033"/>
    </source>
</evidence>
<dbReference type="InterPro" id="IPR011251">
    <property type="entry name" value="Luciferase-like_dom"/>
</dbReference>
<evidence type="ECO:0000256" key="3">
    <source>
        <dbReference type="ARBA" id="ARBA00023002"/>
    </source>
</evidence>
<feature type="domain" description="Luciferase-like" evidence="5">
    <location>
        <begin position="17"/>
        <end position="320"/>
    </location>
</feature>
<protein>
    <submittedName>
        <fullName evidence="6">Alkanesulfonate monooxygenase</fullName>
        <ecNumber evidence="6">1.14.14.5</ecNumber>
    </submittedName>
</protein>
<accession>A0A840NCP1</accession>
<dbReference type="Proteomes" id="UP000580474">
    <property type="component" value="Unassembled WGS sequence"/>
</dbReference>
<reference evidence="6 7" key="1">
    <citation type="submission" date="2020-08" db="EMBL/GenBank/DDBJ databases">
        <title>Sequencing the genomes of 1000 actinobacteria strains.</title>
        <authorList>
            <person name="Klenk H.-P."/>
        </authorList>
    </citation>
    <scope>NUCLEOTIDE SEQUENCE [LARGE SCALE GENOMIC DNA]</scope>
    <source>
        <strain evidence="6 7">DSM 45582</strain>
    </source>
</reference>
<name>A0A840NCP1_9PSEU</name>
<gene>
    <name evidence="6" type="ORF">BJ969_001779</name>
</gene>